<gene>
    <name evidence="1" type="ORF">EIKCOROL_02676</name>
</gene>
<sequence length="99" mass="11533">MVGADTRDEFQEAAEMFGDFADPVKRKRIFDKPRKYRFEIWLKLHGKPEYEIREAKITSEGVTRENLSQILYEVAMQGLQDLDGLEEVNGEQSIIKIII</sequence>
<comment type="caution">
    <text evidence="1">The sequence shown here is derived from an EMBL/GenBank/DDBJ whole genome shotgun (WGS) entry which is preliminary data.</text>
</comment>
<organism evidence="1 2">
    <name type="scientific">Eikenella corrodens ATCC 23834</name>
    <dbReference type="NCBI Taxonomy" id="546274"/>
    <lineage>
        <taxon>Bacteria</taxon>
        <taxon>Pseudomonadati</taxon>
        <taxon>Pseudomonadota</taxon>
        <taxon>Betaproteobacteria</taxon>
        <taxon>Neisseriales</taxon>
        <taxon>Neisseriaceae</taxon>
        <taxon>Eikenella</taxon>
    </lineage>
</organism>
<dbReference type="HOGENOM" id="CLU_2329305_0_0_4"/>
<evidence type="ECO:0000313" key="2">
    <source>
        <dbReference type="Proteomes" id="UP000005837"/>
    </source>
</evidence>
<evidence type="ECO:0000313" key="1">
    <source>
        <dbReference type="EMBL" id="EEG22669.1"/>
    </source>
</evidence>
<dbReference type="AlphaFoldDB" id="C0DZ58"/>
<dbReference type="EMBL" id="ACEA01000063">
    <property type="protein sequence ID" value="EEG22669.1"/>
    <property type="molecule type" value="Genomic_DNA"/>
</dbReference>
<proteinExistence type="predicted"/>
<protein>
    <submittedName>
        <fullName evidence="1">Uncharacterized protein</fullName>
    </submittedName>
</protein>
<dbReference type="Proteomes" id="UP000005837">
    <property type="component" value="Unassembled WGS sequence"/>
</dbReference>
<accession>C0DZ58</accession>
<name>C0DZ58_EIKCO</name>
<reference evidence="1 2" key="1">
    <citation type="submission" date="2009-01" db="EMBL/GenBank/DDBJ databases">
        <authorList>
            <person name="Fulton L."/>
            <person name="Clifton S."/>
            <person name="Chinwalla A.T."/>
            <person name="Mitreva M."/>
            <person name="Sodergren E."/>
            <person name="Weinstock G."/>
            <person name="Clifton S."/>
            <person name="Dooling D.J."/>
            <person name="Fulton B."/>
            <person name="Minx P."/>
            <person name="Pepin K.H."/>
            <person name="Johnson M."/>
            <person name="Bhonagiri V."/>
            <person name="Nash W.E."/>
            <person name="Mardis E.R."/>
            <person name="Wilson R.K."/>
        </authorList>
    </citation>
    <scope>NUCLEOTIDE SEQUENCE [LARGE SCALE GENOMIC DNA]</scope>
    <source>
        <strain evidence="1 2">ATCC 23834</strain>
    </source>
</reference>